<proteinExistence type="predicted"/>
<dbReference type="Proteomes" id="UP000218263">
    <property type="component" value="Chromosome"/>
</dbReference>
<dbReference type="GO" id="GO:0004622">
    <property type="term" value="F:phosphatidylcholine lysophospholipase activity"/>
    <property type="evidence" value="ECO:0007669"/>
    <property type="project" value="TreeGrafter"/>
</dbReference>
<protein>
    <submittedName>
        <fullName evidence="1">GDSL-like Lipase/Acylhydrolase</fullName>
    </submittedName>
</protein>
<keyword evidence="2" id="KW-1185">Reference proteome</keyword>
<dbReference type="CDD" id="cd01834">
    <property type="entry name" value="SGNH_hydrolase_like_2"/>
    <property type="match status" value="1"/>
</dbReference>
<dbReference type="InterPro" id="IPR036514">
    <property type="entry name" value="SGNH_hydro_sf"/>
</dbReference>
<dbReference type="PROSITE" id="PS51318">
    <property type="entry name" value="TAT"/>
    <property type="match status" value="1"/>
</dbReference>
<dbReference type="InterPro" id="IPR051532">
    <property type="entry name" value="Ester_Hydrolysis_Enzymes"/>
</dbReference>
<dbReference type="PANTHER" id="PTHR30383:SF5">
    <property type="entry name" value="SGNH HYDROLASE-TYPE ESTERASE DOMAIN-CONTAINING PROTEIN"/>
    <property type="match status" value="1"/>
</dbReference>
<keyword evidence="1" id="KW-0378">Hydrolase</keyword>
<dbReference type="Pfam" id="PF13472">
    <property type="entry name" value="Lipase_GDSL_2"/>
    <property type="match status" value="1"/>
</dbReference>
<dbReference type="InterPro" id="IPR006311">
    <property type="entry name" value="TAT_signal"/>
</dbReference>
<evidence type="ECO:0000313" key="2">
    <source>
        <dbReference type="Proteomes" id="UP000218263"/>
    </source>
</evidence>
<dbReference type="AlphaFoldDB" id="A0A0X8X513"/>
<gene>
    <name evidence="1" type="ORF">MgSA37_03953</name>
</gene>
<organism evidence="1 2">
    <name type="scientific">Mucilaginibacter gotjawali</name>
    <dbReference type="NCBI Taxonomy" id="1550579"/>
    <lineage>
        <taxon>Bacteria</taxon>
        <taxon>Pseudomonadati</taxon>
        <taxon>Bacteroidota</taxon>
        <taxon>Sphingobacteriia</taxon>
        <taxon>Sphingobacteriales</taxon>
        <taxon>Sphingobacteriaceae</taxon>
        <taxon>Mucilaginibacter</taxon>
    </lineage>
</organism>
<dbReference type="EMBL" id="AP017313">
    <property type="protein sequence ID" value="BAU55761.1"/>
    <property type="molecule type" value="Genomic_DNA"/>
</dbReference>
<dbReference type="SUPFAM" id="SSF52266">
    <property type="entry name" value="SGNH hydrolase"/>
    <property type="match status" value="1"/>
</dbReference>
<accession>A0A0X8X513</accession>
<reference evidence="1 2" key="1">
    <citation type="submission" date="2015-12" db="EMBL/GenBank/DDBJ databases">
        <title>Genome sequence of Mucilaginibacter gotjawali.</title>
        <authorList>
            <person name="Lee J.S."/>
            <person name="Lee K.C."/>
            <person name="Kim K.K."/>
            <person name="Lee B.W."/>
        </authorList>
    </citation>
    <scope>NUCLEOTIDE SEQUENCE [LARGE SCALE GENOMIC DNA]</scope>
    <source>
        <strain evidence="1 2">SA3-7</strain>
    </source>
</reference>
<dbReference type="OrthoDB" id="9794725at2"/>
<dbReference type="Gene3D" id="3.40.50.1110">
    <property type="entry name" value="SGNH hydrolase"/>
    <property type="match status" value="1"/>
</dbReference>
<evidence type="ECO:0000313" key="1">
    <source>
        <dbReference type="EMBL" id="BAU55761.1"/>
    </source>
</evidence>
<dbReference type="KEGG" id="mgot:MgSA37_03953"/>
<dbReference type="PANTHER" id="PTHR30383">
    <property type="entry name" value="THIOESTERASE 1/PROTEASE 1/LYSOPHOSPHOLIPASE L1"/>
    <property type="match status" value="1"/>
</dbReference>
<name>A0A0X8X513_9SPHI</name>
<sequence length="254" mass="28719">MENNTKRRQFIKQAGLAAIATMVTAEGFPADLTKPQNNGKTVTVLFQGDSITDGGRSFNQDWNHVLGQGYAYLVSSMLWYQYIGHNMMFYNRGISGNTVLDLQARWQQDTIDIKPDILSIMVGVNDVYGVIHNKNPRTAEQFRADLQALLKQTKQALPETKIVICEPFILPLGQVADAPERWQNEIAPRQAIVKELAAQFDTAFIPLQRLFLSACNKAPADYWIWDGIHPMPAGHQLIADEWIKTVKKEFKFPV</sequence>
<dbReference type="InterPro" id="IPR013830">
    <property type="entry name" value="SGNH_hydro"/>
</dbReference>
<dbReference type="RefSeq" id="WP_096354201.1">
    <property type="nucleotide sequence ID" value="NZ_AP017313.1"/>
</dbReference>